<evidence type="ECO:0000313" key="9">
    <source>
        <dbReference type="Proteomes" id="UP001596220"/>
    </source>
</evidence>
<dbReference type="PANTHER" id="PTHR32196">
    <property type="entry name" value="ABC TRANSPORTER PERMEASE PROTEIN YPHD-RELATED-RELATED"/>
    <property type="match status" value="1"/>
</dbReference>
<proteinExistence type="predicted"/>
<feature type="transmembrane region" description="Helical" evidence="7">
    <location>
        <begin position="37"/>
        <end position="54"/>
    </location>
</feature>
<feature type="transmembrane region" description="Helical" evidence="7">
    <location>
        <begin position="303"/>
        <end position="323"/>
    </location>
</feature>
<evidence type="ECO:0000256" key="2">
    <source>
        <dbReference type="ARBA" id="ARBA00022475"/>
    </source>
</evidence>
<keyword evidence="9" id="KW-1185">Reference proteome</keyword>
<feature type="transmembrane region" description="Helical" evidence="7">
    <location>
        <begin position="247"/>
        <end position="268"/>
    </location>
</feature>
<dbReference type="EMBL" id="JBHSQO010000045">
    <property type="protein sequence ID" value="MFC6093519.1"/>
    <property type="molecule type" value="Genomic_DNA"/>
</dbReference>
<dbReference type="Pfam" id="PF02653">
    <property type="entry name" value="BPD_transp_2"/>
    <property type="match status" value="1"/>
</dbReference>
<keyword evidence="5 7" id="KW-0472">Membrane</keyword>
<evidence type="ECO:0000256" key="5">
    <source>
        <dbReference type="ARBA" id="ARBA00023136"/>
    </source>
</evidence>
<dbReference type="InterPro" id="IPR001851">
    <property type="entry name" value="ABC_transp_permease"/>
</dbReference>
<comment type="subcellular location">
    <subcellularLocation>
        <location evidence="1">Cell membrane</location>
        <topology evidence="1">Multi-pass membrane protein</topology>
    </subcellularLocation>
</comment>
<feature type="transmembrane region" description="Helical" evidence="7">
    <location>
        <begin position="129"/>
        <end position="149"/>
    </location>
</feature>
<evidence type="ECO:0000256" key="3">
    <source>
        <dbReference type="ARBA" id="ARBA00022692"/>
    </source>
</evidence>
<feature type="transmembrane region" description="Helical" evidence="7">
    <location>
        <begin position="98"/>
        <end position="117"/>
    </location>
</feature>
<dbReference type="Proteomes" id="UP001596220">
    <property type="component" value="Unassembled WGS sequence"/>
</dbReference>
<organism evidence="8 9">
    <name type="scientific">Saccharothrix lopnurensis</name>
    <dbReference type="NCBI Taxonomy" id="1670621"/>
    <lineage>
        <taxon>Bacteria</taxon>
        <taxon>Bacillati</taxon>
        <taxon>Actinomycetota</taxon>
        <taxon>Actinomycetes</taxon>
        <taxon>Pseudonocardiales</taxon>
        <taxon>Pseudonocardiaceae</taxon>
        <taxon>Saccharothrix</taxon>
    </lineage>
</organism>
<evidence type="ECO:0000256" key="6">
    <source>
        <dbReference type="SAM" id="MobiDB-lite"/>
    </source>
</evidence>
<evidence type="ECO:0000256" key="7">
    <source>
        <dbReference type="SAM" id="Phobius"/>
    </source>
</evidence>
<gene>
    <name evidence="8" type="ORF">ACFP3R_29970</name>
</gene>
<comment type="caution">
    <text evidence="8">The sequence shown here is derived from an EMBL/GenBank/DDBJ whole genome shotgun (WGS) entry which is preliminary data.</text>
</comment>
<evidence type="ECO:0000313" key="8">
    <source>
        <dbReference type="EMBL" id="MFC6093519.1"/>
    </source>
</evidence>
<feature type="compositionally biased region" description="Gly residues" evidence="6">
    <location>
        <begin position="13"/>
        <end position="22"/>
    </location>
</feature>
<dbReference type="CDD" id="cd06579">
    <property type="entry name" value="TM_PBP1_transp_AraH_like"/>
    <property type="match status" value="1"/>
</dbReference>
<reference evidence="9" key="1">
    <citation type="journal article" date="2019" name="Int. J. Syst. Evol. Microbiol.">
        <title>The Global Catalogue of Microorganisms (GCM) 10K type strain sequencing project: providing services to taxonomists for standard genome sequencing and annotation.</title>
        <authorList>
            <consortium name="The Broad Institute Genomics Platform"/>
            <consortium name="The Broad Institute Genome Sequencing Center for Infectious Disease"/>
            <person name="Wu L."/>
            <person name="Ma J."/>
        </authorList>
    </citation>
    <scope>NUCLEOTIDE SEQUENCE [LARGE SCALE GENOMIC DNA]</scope>
    <source>
        <strain evidence="9">CGMCC 4.7246</strain>
    </source>
</reference>
<feature type="region of interest" description="Disordered" evidence="6">
    <location>
        <begin position="1"/>
        <end position="26"/>
    </location>
</feature>
<evidence type="ECO:0000256" key="1">
    <source>
        <dbReference type="ARBA" id="ARBA00004651"/>
    </source>
</evidence>
<keyword evidence="3 7" id="KW-0812">Transmembrane</keyword>
<protein>
    <submittedName>
        <fullName evidence="8">ABC transporter permease</fullName>
    </submittedName>
</protein>
<keyword evidence="4 7" id="KW-1133">Transmembrane helix</keyword>
<feature type="transmembrane region" description="Helical" evidence="7">
    <location>
        <begin position="197"/>
        <end position="220"/>
    </location>
</feature>
<sequence>MTSAATGTDAPGDGTGPPGGSPAGRARPANRLRLARLRDLALVPPIVALLVYGWTLKPDLFLTKAYLVDTVLKYQTELALVVLAEALVLIVGKFDLSLESVVGIAPAIAVFLVVGGADLPGTPWPTWTVLPVALLIGGLVGLFNGLLIVRFTLSAFIVTLAVLIALRGLQLAVVGGATMSNLANRVPVIDHLGSLRFLTLPISVWVVVVCFGVGIVVLGYTRVGRSLYAVGGNPAAARAAGIRVERVVWVTLVVAGVLAAFAGLMLSARLGSVAANQGDGMIFTVFAAAVIGGISLDGGKGTLFGALTGVVLLGLIQNVLTLAQVRADQIQAVNGLVILVALVLARLTSGKAQD</sequence>
<feature type="compositionally biased region" description="Low complexity" evidence="6">
    <location>
        <begin position="1"/>
        <end position="12"/>
    </location>
</feature>
<feature type="transmembrane region" description="Helical" evidence="7">
    <location>
        <begin position="280"/>
        <end position="296"/>
    </location>
</feature>
<accession>A0ABW1PD37</accession>
<name>A0ABW1PD37_9PSEU</name>
<evidence type="ECO:0000256" key="4">
    <source>
        <dbReference type="ARBA" id="ARBA00022989"/>
    </source>
</evidence>
<dbReference type="RefSeq" id="WP_380640805.1">
    <property type="nucleotide sequence ID" value="NZ_JBHSQO010000045.1"/>
</dbReference>
<keyword evidence="2" id="KW-1003">Cell membrane</keyword>
<feature type="transmembrane region" description="Helical" evidence="7">
    <location>
        <begin position="329"/>
        <end position="348"/>
    </location>
</feature>
<feature type="transmembrane region" description="Helical" evidence="7">
    <location>
        <begin position="156"/>
        <end position="177"/>
    </location>
</feature>
<feature type="transmembrane region" description="Helical" evidence="7">
    <location>
        <begin position="74"/>
        <end position="91"/>
    </location>
</feature>